<dbReference type="AlphaFoldDB" id="A0A2B7WLT3"/>
<name>A0A2B7WLT3_9EURO</name>
<protein>
    <submittedName>
        <fullName evidence="1">Uncharacterized protein</fullName>
    </submittedName>
</protein>
<organism evidence="1 2">
    <name type="scientific">Helicocarpus griseus UAMH5409</name>
    <dbReference type="NCBI Taxonomy" id="1447875"/>
    <lineage>
        <taxon>Eukaryota</taxon>
        <taxon>Fungi</taxon>
        <taxon>Dikarya</taxon>
        <taxon>Ascomycota</taxon>
        <taxon>Pezizomycotina</taxon>
        <taxon>Eurotiomycetes</taxon>
        <taxon>Eurotiomycetidae</taxon>
        <taxon>Onygenales</taxon>
        <taxon>Ajellomycetaceae</taxon>
        <taxon>Helicocarpus</taxon>
    </lineage>
</organism>
<keyword evidence="2" id="KW-1185">Reference proteome</keyword>
<proteinExistence type="predicted"/>
<gene>
    <name evidence="1" type="ORF">AJ79_09145</name>
</gene>
<dbReference type="EMBL" id="PDNB01000244">
    <property type="protein sequence ID" value="PGG97582.1"/>
    <property type="molecule type" value="Genomic_DNA"/>
</dbReference>
<comment type="caution">
    <text evidence="1">The sequence shown here is derived from an EMBL/GenBank/DDBJ whole genome shotgun (WGS) entry which is preliminary data.</text>
</comment>
<reference evidence="1 2" key="1">
    <citation type="submission" date="2017-10" db="EMBL/GenBank/DDBJ databases">
        <title>Comparative genomics in systemic dimorphic fungi from Ajellomycetaceae.</title>
        <authorList>
            <person name="Munoz J.F."/>
            <person name="Mcewen J.G."/>
            <person name="Clay O.K."/>
            <person name="Cuomo C.A."/>
        </authorList>
    </citation>
    <scope>NUCLEOTIDE SEQUENCE [LARGE SCALE GENOMIC DNA]</scope>
    <source>
        <strain evidence="1 2">UAMH5409</strain>
    </source>
</reference>
<evidence type="ECO:0000313" key="2">
    <source>
        <dbReference type="Proteomes" id="UP000223968"/>
    </source>
</evidence>
<dbReference type="Proteomes" id="UP000223968">
    <property type="component" value="Unassembled WGS sequence"/>
</dbReference>
<accession>A0A2B7WLT3</accession>
<sequence>MTRAAAEPSKNFSTQPAPTIRLQVHCGSSATGPSPTRTPVIKIDIGVPLWLDDHYFLDNLQVADDDTVTEDSTEESESSDGIGT</sequence>
<evidence type="ECO:0000313" key="1">
    <source>
        <dbReference type="EMBL" id="PGG97582.1"/>
    </source>
</evidence>